<keyword evidence="1" id="KW-0472">Membrane</keyword>
<comment type="caution">
    <text evidence="2">The sequence shown here is derived from an EMBL/GenBank/DDBJ whole genome shotgun (WGS) entry which is preliminary data.</text>
</comment>
<proteinExistence type="predicted"/>
<evidence type="ECO:0000313" key="2">
    <source>
        <dbReference type="EMBL" id="KFU81261.1"/>
    </source>
</evidence>
<protein>
    <submittedName>
        <fullName evidence="2">Uncharacterized protein</fullName>
    </submittedName>
</protein>
<feature type="transmembrane region" description="Helical" evidence="1">
    <location>
        <begin position="73"/>
        <end position="96"/>
    </location>
</feature>
<keyword evidence="1" id="KW-0812">Transmembrane</keyword>
<dbReference type="RefSeq" id="WP_034308887.1">
    <property type="nucleotide sequence ID" value="NZ_JFBM01000007.1"/>
</dbReference>
<dbReference type="EMBL" id="JFBM01000007">
    <property type="protein sequence ID" value="KFU81261.1"/>
    <property type="molecule type" value="Genomic_DNA"/>
</dbReference>
<accession>A0A2P2FWZ9</accession>
<feature type="transmembrane region" description="Helical" evidence="1">
    <location>
        <begin position="12"/>
        <end position="29"/>
    </location>
</feature>
<keyword evidence="3" id="KW-1185">Reference proteome</keyword>
<evidence type="ECO:0000313" key="3">
    <source>
        <dbReference type="Proteomes" id="UP000256220"/>
    </source>
</evidence>
<dbReference type="AlphaFoldDB" id="A0A2P2FWZ9"/>
<dbReference type="Proteomes" id="UP000256220">
    <property type="component" value="Unassembled WGS sequence"/>
</dbReference>
<organism evidence="2 3">
    <name type="scientific">Amycolatopsis lurida NRRL 2430</name>
    <dbReference type="NCBI Taxonomy" id="1460371"/>
    <lineage>
        <taxon>Bacteria</taxon>
        <taxon>Bacillati</taxon>
        <taxon>Actinomycetota</taxon>
        <taxon>Actinomycetes</taxon>
        <taxon>Pseudonocardiales</taxon>
        <taxon>Pseudonocardiaceae</taxon>
        <taxon>Amycolatopsis</taxon>
    </lineage>
</organism>
<evidence type="ECO:0000256" key="1">
    <source>
        <dbReference type="SAM" id="Phobius"/>
    </source>
</evidence>
<sequence length="230" mass="24499">MDWTLVERASWIAGIVSALLAVLAAWMTYRATKGTTRDLALLISAATDKPEVLERVEAAARERVETIRRRVRAVLATTTSAAGFLAAAGLIALLLASMPDHVRTTVAGGDAPRTVQECPNAGEATLCAPMHIYELAPGGKVETRFEGVHRPSKRGTGMLSVELPDCEAEVRWHVSVGGAVAAEAVSRDNLVRVEFPVASGQGYTFTAERPAGSGCPETEVRVRTGITFED</sequence>
<name>A0A2P2FWZ9_AMYLU</name>
<keyword evidence="1" id="KW-1133">Transmembrane helix</keyword>
<gene>
    <name evidence="2" type="ORF">BB31_10320</name>
</gene>
<reference evidence="2 3" key="1">
    <citation type="journal article" date="2014" name="Genome Announc.">
        <title>Draft Genome Sequence of Amycolatopsis lurida NRRL 2430, Producer of the Glycopeptide Family Antibiotic Ristocetin.</title>
        <authorList>
            <person name="Kwun M.J."/>
            <person name="Hong H.J."/>
        </authorList>
    </citation>
    <scope>NUCLEOTIDE SEQUENCE [LARGE SCALE GENOMIC DNA]</scope>
    <source>
        <strain evidence="2 3">NRRL 2430</strain>
    </source>
</reference>